<keyword evidence="4" id="KW-0560">Oxidoreductase</keyword>
<dbReference type="InterPro" id="IPR028202">
    <property type="entry name" value="Reductase_C"/>
</dbReference>
<dbReference type="EMBL" id="BAABFO010000014">
    <property type="protein sequence ID" value="GAA4335904.1"/>
    <property type="molecule type" value="Genomic_DNA"/>
</dbReference>
<keyword evidence="3" id="KW-0274">FAD</keyword>
<dbReference type="RefSeq" id="WP_345250641.1">
    <property type="nucleotide sequence ID" value="NZ_BAABFO010000014.1"/>
</dbReference>
<dbReference type="Proteomes" id="UP001501671">
    <property type="component" value="Unassembled WGS sequence"/>
</dbReference>
<keyword evidence="8" id="KW-1185">Reference proteome</keyword>
<dbReference type="PANTHER" id="PTHR43557">
    <property type="entry name" value="APOPTOSIS-INDUCING FACTOR 1"/>
    <property type="match status" value="1"/>
</dbReference>
<dbReference type="Gene3D" id="3.30.390.30">
    <property type="match status" value="1"/>
</dbReference>
<dbReference type="PRINTS" id="PR00368">
    <property type="entry name" value="FADPNR"/>
</dbReference>
<dbReference type="PANTHER" id="PTHR43557:SF2">
    <property type="entry name" value="RIESKE DOMAIN-CONTAINING PROTEIN-RELATED"/>
    <property type="match status" value="1"/>
</dbReference>
<comment type="caution">
    <text evidence="7">The sequence shown here is derived from an EMBL/GenBank/DDBJ whole genome shotgun (WGS) entry which is preliminary data.</text>
</comment>
<evidence type="ECO:0000313" key="7">
    <source>
        <dbReference type="EMBL" id="GAA4335904.1"/>
    </source>
</evidence>
<evidence type="ECO:0000259" key="5">
    <source>
        <dbReference type="Pfam" id="PF07992"/>
    </source>
</evidence>
<feature type="domain" description="Reductase C-terminal" evidence="6">
    <location>
        <begin position="329"/>
        <end position="412"/>
    </location>
</feature>
<gene>
    <name evidence="7" type="ORF">GCM10023144_29700</name>
</gene>
<evidence type="ECO:0000256" key="4">
    <source>
        <dbReference type="ARBA" id="ARBA00023002"/>
    </source>
</evidence>
<dbReference type="InterPro" id="IPR050446">
    <property type="entry name" value="FAD-oxidoreductase/Apoptosis"/>
</dbReference>
<evidence type="ECO:0000256" key="1">
    <source>
        <dbReference type="ARBA" id="ARBA00001974"/>
    </source>
</evidence>
<organism evidence="7 8">
    <name type="scientific">Pigmentiphaga soli</name>
    <dbReference type="NCBI Taxonomy" id="1007095"/>
    <lineage>
        <taxon>Bacteria</taxon>
        <taxon>Pseudomonadati</taxon>
        <taxon>Pseudomonadota</taxon>
        <taxon>Betaproteobacteria</taxon>
        <taxon>Burkholderiales</taxon>
        <taxon>Alcaligenaceae</taxon>
        <taxon>Pigmentiphaga</taxon>
    </lineage>
</organism>
<proteinExistence type="predicted"/>
<dbReference type="Gene3D" id="3.50.50.60">
    <property type="entry name" value="FAD/NAD(P)-binding domain"/>
    <property type="match status" value="2"/>
</dbReference>
<evidence type="ECO:0000256" key="2">
    <source>
        <dbReference type="ARBA" id="ARBA00022630"/>
    </source>
</evidence>
<comment type="cofactor">
    <cofactor evidence="1">
        <name>FAD</name>
        <dbReference type="ChEBI" id="CHEBI:57692"/>
    </cofactor>
</comment>
<keyword evidence="2" id="KW-0285">Flavoprotein</keyword>
<feature type="domain" description="FAD/NAD(P)-binding" evidence="5">
    <location>
        <begin position="8"/>
        <end position="310"/>
    </location>
</feature>
<evidence type="ECO:0000256" key="3">
    <source>
        <dbReference type="ARBA" id="ARBA00022827"/>
    </source>
</evidence>
<sequence>MSAPPPDTVVVVGAGQAGAGAALALRDAGFGGRIVLIGEETAVPYQRPPLSKAFLKSGVDMDGLHLRHPDVYAQRRIELRLGQRAESIDRERRRVILAGGEAIGYGHLILATGLRHRVLAVPGADLRGVVSLRTIEEAESMRGQLAAARTLVAIGAGFIGLEVAATAAGMGVRTGIVDVAARVLGRAASPVVSAHLAELHGRAGTSLHLGRSVAAIVGEGGRARAVRLDDGTELAADLVVVGIGAVPQTALAEAAGLAVADGIVVDARLRTSDPAISAVGDCARFPCRYAAASADGRVRLESVQNAADQARCVAAGLAGRPQDYAAVPWFWSDQFGIRLQIAGLTAGADDAVVHGEPACGAFSVHLFKADRWLGVESVNRSADHMAARRLLASGRAPTREHLARADFDLKAFAAA</sequence>
<dbReference type="SUPFAM" id="SSF51905">
    <property type="entry name" value="FAD/NAD(P)-binding domain"/>
    <property type="match status" value="2"/>
</dbReference>
<dbReference type="InterPro" id="IPR016156">
    <property type="entry name" value="FAD/NAD-linked_Rdtase_dimer_sf"/>
</dbReference>
<dbReference type="SUPFAM" id="SSF55424">
    <property type="entry name" value="FAD/NAD-linked reductases, dimerisation (C-terminal) domain"/>
    <property type="match status" value="1"/>
</dbReference>
<name>A0ABP8H8P0_9BURK</name>
<dbReference type="Pfam" id="PF07992">
    <property type="entry name" value="Pyr_redox_2"/>
    <property type="match status" value="1"/>
</dbReference>
<dbReference type="InterPro" id="IPR036188">
    <property type="entry name" value="FAD/NAD-bd_sf"/>
</dbReference>
<dbReference type="Pfam" id="PF14759">
    <property type="entry name" value="Reductase_C"/>
    <property type="match status" value="1"/>
</dbReference>
<accession>A0ABP8H8P0</accession>
<evidence type="ECO:0000313" key="8">
    <source>
        <dbReference type="Proteomes" id="UP001501671"/>
    </source>
</evidence>
<evidence type="ECO:0000259" key="6">
    <source>
        <dbReference type="Pfam" id="PF14759"/>
    </source>
</evidence>
<protein>
    <submittedName>
        <fullName evidence="7">FAD-dependent oxidoreductase</fullName>
    </submittedName>
</protein>
<reference evidence="8" key="1">
    <citation type="journal article" date="2019" name="Int. J. Syst. Evol. Microbiol.">
        <title>The Global Catalogue of Microorganisms (GCM) 10K type strain sequencing project: providing services to taxonomists for standard genome sequencing and annotation.</title>
        <authorList>
            <consortium name="The Broad Institute Genomics Platform"/>
            <consortium name="The Broad Institute Genome Sequencing Center for Infectious Disease"/>
            <person name="Wu L."/>
            <person name="Ma J."/>
        </authorList>
    </citation>
    <scope>NUCLEOTIDE SEQUENCE [LARGE SCALE GENOMIC DNA]</scope>
    <source>
        <strain evidence="8">JCM 17666</strain>
    </source>
</reference>
<dbReference type="PRINTS" id="PR00411">
    <property type="entry name" value="PNDRDTASEI"/>
</dbReference>
<dbReference type="InterPro" id="IPR023753">
    <property type="entry name" value="FAD/NAD-binding_dom"/>
</dbReference>